<reference evidence="1 2" key="1">
    <citation type="submission" date="2019-05" db="EMBL/GenBank/DDBJ databases">
        <title>Another draft genome of Portunus trituberculatus and its Hox gene families provides insights of decapod evolution.</title>
        <authorList>
            <person name="Jeong J.-H."/>
            <person name="Song I."/>
            <person name="Kim S."/>
            <person name="Choi T."/>
            <person name="Kim D."/>
            <person name="Ryu S."/>
            <person name="Kim W."/>
        </authorList>
    </citation>
    <scope>NUCLEOTIDE SEQUENCE [LARGE SCALE GENOMIC DNA]</scope>
    <source>
        <tissue evidence="1">Muscle</tissue>
    </source>
</reference>
<proteinExistence type="predicted"/>
<dbReference type="AlphaFoldDB" id="A0A5B7JCQ5"/>
<name>A0A5B7JCQ5_PORTR</name>
<organism evidence="1 2">
    <name type="scientific">Portunus trituberculatus</name>
    <name type="common">Swimming crab</name>
    <name type="synonym">Neptunus trituberculatus</name>
    <dbReference type="NCBI Taxonomy" id="210409"/>
    <lineage>
        <taxon>Eukaryota</taxon>
        <taxon>Metazoa</taxon>
        <taxon>Ecdysozoa</taxon>
        <taxon>Arthropoda</taxon>
        <taxon>Crustacea</taxon>
        <taxon>Multicrustacea</taxon>
        <taxon>Malacostraca</taxon>
        <taxon>Eumalacostraca</taxon>
        <taxon>Eucarida</taxon>
        <taxon>Decapoda</taxon>
        <taxon>Pleocyemata</taxon>
        <taxon>Brachyura</taxon>
        <taxon>Eubrachyura</taxon>
        <taxon>Portunoidea</taxon>
        <taxon>Portunidae</taxon>
        <taxon>Portuninae</taxon>
        <taxon>Portunus</taxon>
    </lineage>
</organism>
<gene>
    <name evidence="1" type="ORF">E2C01_087205</name>
</gene>
<protein>
    <submittedName>
        <fullName evidence="1">Uncharacterized protein</fullName>
    </submittedName>
</protein>
<accession>A0A5B7JCQ5</accession>
<dbReference type="Proteomes" id="UP000324222">
    <property type="component" value="Unassembled WGS sequence"/>
</dbReference>
<evidence type="ECO:0000313" key="1">
    <source>
        <dbReference type="EMBL" id="MPC92133.1"/>
    </source>
</evidence>
<evidence type="ECO:0000313" key="2">
    <source>
        <dbReference type="Proteomes" id="UP000324222"/>
    </source>
</evidence>
<keyword evidence="2" id="KW-1185">Reference proteome</keyword>
<sequence length="42" mass="4700">MSGCPPSLDLRGLYTKEECSSLTYTSQRNIPLNPPRYVAELV</sequence>
<dbReference type="EMBL" id="VSRR010090211">
    <property type="protein sequence ID" value="MPC92133.1"/>
    <property type="molecule type" value="Genomic_DNA"/>
</dbReference>
<comment type="caution">
    <text evidence="1">The sequence shown here is derived from an EMBL/GenBank/DDBJ whole genome shotgun (WGS) entry which is preliminary data.</text>
</comment>